<name>A0A502HKZ3_9PSED</name>
<proteinExistence type="predicted"/>
<protein>
    <submittedName>
        <fullName evidence="1">Uncharacterized protein</fullName>
    </submittedName>
</protein>
<comment type="caution">
    <text evidence="1">The sequence shown here is derived from an EMBL/GenBank/DDBJ whole genome shotgun (WGS) entry which is preliminary data.</text>
</comment>
<gene>
    <name evidence="1" type="ORF">EAH78_21545</name>
</gene>
<evidence type="ECO:0000313" key="1">
    <source>
        <dbReference type="EMBL" id="TPG75439.1"/>
    </source>
</evidence>
<dbReference type="AlphaFoldDB" id="A0A502HKZ3"/>
<dbReference type="Proteomes" id="UP000317933">
    <property type="component" value="Unassembled WGS sequence"/>
</dbReference>
<organism evidence="1 2">
    <name type="scientific">Pseudomonas arsenicoxydans</name>
    <dbReference type="NCBI Taxonomy" id="702115"/>
    <lineage>
        <taxon>Bacteria</taxon>
        <taxon>Pseudomonadati</taxon>
        <taxon>Pseudomonadota</taxon>
        <taxon>Gammaproteobacteria</taxon>
        <taxon>Pseudomonadales</taxon>
        <taxon>Pseudomonadaceae</taxon>
        <taxon>Pseudomonas</taxon>
    </lineage>
</organism>
<dbReference type="EMBL" id="RCZE01000010">
    <property type="protein sequence ID" value="TPG75439.1"/>
    <property type="molecule type" value="Genomic_DNA"/>
</dbReference>
<accession>A0A502HKZ3</accession>
<reference evidence="1 2" key="1">
    <citation type="journal article" date="2019" name="Environ. Microbiol.">
        <title>Species interactions and distinct microbial communities in high Arctic permafrost affected cryosols are associated with the CH4 and CO2 gas fluxes.</title>
        <authorList>
            <person name="Altshuler I."/>
            <person name="Hamel J."/>
            <person name="Turney S."/>
            <person name="Magnuson E."/>
            <person name="Levesque R."/>
            <person name="Greer C."/>
            <person name="Whyte L.G."/>
        </authorList>
    </citation>
    <scope>NUCLEOTIDE SEQUENCE [LARGE SCALE GENOMIC DNA]</scope>
    <source>
        <strain evidence="1 2">E3</strain>
    </source>
</reference>
<evidence type="ECO:0000313" key="2">
    <source>
        <dbReference type="Proteomes" id="UP000317933"/>
    </source>
</evidence>
<sequence length="62" mass="6726">MARELAPAGLRSGPIFVSAAHSSGSKLPRHMYCINCRTVGKKMPAHCGHFLCGETYFDVSTE</sequence>